<sequence>MKDQYQREIKWSEEDGCFLGRCPDLFLGGCHGDTEEEVREQLDEIIADAIKDYQKKGKPLPEPSKRPARASGALPAREAVGVNQVKFAEAIGVPVATIRNWEQERTKPSGAAKTLLHVLEKHPEITRELVVK</sequence>
<dbReference type="Proteomes" id="UP001304300">
    <property type="component" value="Chromosome"/>
</dbReference>
<keyword evidence="7" id="KW-1185">Reference proteome</keyword>
<dbReference type="EMBL" id="CP136920">
    <property type="protein sequence ID" value="WOO43174.1"/>
    <property type="molecule type" value="Genomic_DNA"/>
</dbReference>
<evidence type="ECO:0000313" key="6">
    <source>
        <dbReference type="EMBL" id="WOO43174.1"/>
    </source>
</evidence>
<proteinExistence type="predicted"/>
<dbReference type="AlphaFoldDB" id="A0AAQ3LJ80"/>
<dbReference type="Gene3D" id="1.10.260.40">
    <property type="entry name" value="lambda repressor-like DNA-binding domains"/>
    <property type="match status" value="1"/>
</dbReference>
<gene>
    <name evidence="6" type="ORF">RZN69_08715</name>
</gene>
<feature type="region of interest" description="Disordered" evidence="4">
    <location>
        <begin position="54"/>
        <end position="74"/>
    </location>
</feature>
<dbReference type="SUPFAM" id="SSF143100">
    <property type="entry name" value="TTHA1013/TTHA0281-like"/>
    <property type="match status" value="1"/>
</dbReference>
<evidence type="ECO:0000256" key="4">
    <source>
        <dbReference type="SAM" id="MobiDB-lite"/>
    </source>
</evidence>
<evidence type="ECO:0000256" key="1">
    <source>
        <dbReference type="ARBA" id="ARBA00023015"/>
    </source>
</evidence>
<dbReference type="RefSeq" id="WP_317835716.1">
    <property type="nucleotide sequence ID" value="NZ_CP136920.1"/>
</dbReference>
<dbReference type="PANTHER" id="PTHR36511">
    <property type="entry name" value="MERR FAMILY BACTERIAL REGULATORY PROTEIN"/>
    <property type="match status" value="1"/>
</dbReference>
<dbReference type="SUPFAM" id="SSF47413">
    <property type="entry name" value="lambda repressor-like DNA-binding domains"/>
    <property type="match status" value="1"/>
</dbReference>
<reference evidence="6 7" key="1">
    <citation type="submission" date="2023-10" db="EMBL/GenBank/DDBJ databases">
        <title>Rubellicoccus peritrichatus gen. nov., sp. nov., isolated from an algae of coral reef tank.</title>
        <authorList>
            <person name="Luo J."/>
        </authorList>
    </citation>
    <scope>NUCLEOTIDE SEQUENCE [LARGE SCALE GENOMIC DNA]</scope>
    <source>
        <strain evidence="6 7">CR14</strain>
    </source>
</reference>
<dbReference type="InterPro" id="IPR010982">
    <property type="entry name" value="Lambda_DNA-bd_dom_sf"/>
</dbReference>
<keyword evidence="1" id="KW-0805">Transcription regulation</keyword>
<dbReference type="KEGG" id="puo:RZN69_08715"/>
<keyword evidence="3" id="KW-0804">Transcription</keyword>
<dbReference type="InterPro" id="IPR001387">
    <property type="entry name" value="Cro/C1-type_HTH"/>
</dbReference>
<evidence type="ECO:0000313" key="7">
    <source>
        <dbReference type="Proteomes" id="UP001304300"/>
    </source>
</evidence>
<dbReference type="PROSITE" id="PS50943">
    <property type="entry name" value="HTH_CROC1"/>
    <property type="match status" value="1"/>
</dbReference>
<evidence type="ECO:0000256" key="2">
    <source>
        <dbReference type="ARBA" id="ARBA00023125"/>
    </source>
</evidence>
<feature type="domain" description="HTH cro/C1-type" evidence="5">
    <location>
        <begin position="76"/>
        <end position="125"/>
    </location>
</feature>
<dbReference type="Pfam" id="PF01381">
    <property type="entry name" value="HTH_3"/>
    <property type="match status" value="1"/>
</dbReference>
<dbReference type="CDD" id="cd00093">
    <property type="entry name" value="HTH_XRE"/>
    <property type="match status" value="1"/>
</dbReference>
<accession>A0AAQ3LJ80</accession>
<organism evidence="6 7">
    <name type="scientific">Rubellicoccus peritrichatus</name>
    <dbReference type="NCBI Taxonomy" id="3080537"/>
    <lineage>
        <taxon>Bacteria</taxon>
        <taxon>Pseudomonadati</taxon>
        <taxon>Verrucomicrobiota</taxon>
        <taxon>Opitutia</taxon>
        <taxon>Puniceicoccales</taxon>
        <taxon>Cerasicoccaceae</taxon>
        <taxon>Rubellicoccus</taxon>
    </lineage>
</organism>
<dbReference type="Gene3D" id="3.30.160.250">
    <property type="match status" value="1"/>
</dbReference>
<name>A0AAQ3LJ80_9BACT</name>
<evidence type="ECO:0000256" key="3">
    <source>
        <dbReference type="ARBA" id="ARBA00023163"/>
    </source>
</evidence>
<protein>
    <submittedName>
        <fullName evidence="6">Helix-turn-helix domain-containing protein</fullName>
    </submittedName>
</protein>
<dbReference type="InterPro" id="IPR035069">
    <property type="entry name" value="TTHA1013/TTHA0281-like"/>
</dbReference>
<dbReference type="PANTHER" id="PTHR36511:SF3">
    <property type="entry name" value="ANTITOXIN HIGA-2"/>
    <property type="match status" value="1"/>
</dbReference>
<dbReference type="GO" id="GO:0003677">
    <property type="term" value="F:DNA binding"/>
    <property type="evidence" value="ECO:0007669"/>
    <property type="project" value="UniProtKB-KW"/>
</dbReference>
<evidence type="ECO:0000259" key="5">
    <source>
        <dbReference type="PROSITE" id="PS50943"/>
    </source>
</evidence>
<keyword evidence="2" id="KW-0238">DNA-binding</keyword>
<dbReference type="InterPro" id="IPR052359">
    <property type="entry name" value="HTH-type_reg/antitoxin"/>
</dbReference>